<keyword evidence="3" id="KW-1185">Reference proteome</keyword>
<protein>
    <submittedName>
        <fullName evidence="2">Uncharacterized protein</fullName>
    </submittedName>
</protein>
<dbReference type="AlphaFoldDB" id="A0A667YQH1"/>
<proteinExistence type="predicted"/>
<evidence type="ECO:0000313" key="2">
    <source>
        <dbReference type="Ensembl" id="ENSMMDP00005032650.1"/>
    </source>
</evidence>
<dbReference type="InParanoid" id="A0A667YQH1"/>
<name>A0A667YQH1_9TELE</name>
<evidence type="ECO:0000256" key="1">
    <source>
        <dbReference type="SAM" id="MobiDB-lite"/>
    </source>
</evidence>
<sequence>CKRHQDHPRHTLQWDRLVPGVGELCGGSLREERAGSAEGQASAVRPTYTPGFE</sequence>
<reference evidence="2" key="1">
    <citation type="submission" date="2019-06" db="EMBL/GenBank/DDBJ databases">
        <authorList>
            <consortium name="Wellcome Sanger Institute Data Sharing"/>
        </authorList>
    </citation>
    <scope>NUCLEOTIDE SEQUENCE [LARGE SCALE GENOMIC DNA]</scope>
</reference>
<accession>A0A667YQH1</accession>
<evidence type="ECO:0000313" key="3">
    <source>
        <dbReference type="Proteomes" id="UP000472263"/>
    </source>
</evidence>
<feature type="region of interest" description="Disordered" evidence="1">
    <location>
        <begin position="29"/>
        <end position="53"/>
    </location>
</feature>
<organism evidence="2 3">
    <name type="scientific">Myripristis murdjan</name>
    <name type="common">pinecone soldierfish</name>
    <dbReference type="NCBI Taxonomy" id="586833"/>
    <lineage>
        <taxon>Eukaryota</taxon>
        <taxon>Metazoa</taxon>
        <taxon>Chordata</taxon>
        <taxon>Craniata</taxon>
        <taxon>Vertebrata</taxon>
        <taxon>Euteleostomi</taxon>
        <taxon>Actinopterygii</taxon>
        <taxon>Neopterygii</taxon>
        <taxon>Teleostei</taxon>
        <taxon>Neoteleostei</taxon>
        <taxon>Acanthomorphata</taxon>
        <taxon>Holocentriformes</taxon>
        <taxon>Holocentridae</taxon>
        <taxon>Myripristis</taxon>
    </lineage>
</organism>
<reference evidence="2" key="2">
    <citation type="submission" date="2025-08" db="UniProtKB">
        <authorList>
            <consortium name="Ensembl"/>
        </authorList>
    </citation>
    <scope>IDENTIFICATION</scope>
</reference>
<dbReference type="Proteomes" id="UP000472263">
    <property type="component" value="Chromosome 13"/>
</dbReference>
<reference evidence="2" key="3">
    <citation type="submission" date="2025-09" db="UniProtKB">
        <authorList>
            <consortium name="Ensembl"/>
        </authorList>
    </citation>
    <scope>IDENTIFICATION</scope>
</reference>
<dbReference type="Ensembl" id="ENSMMDT00005033382.1">
    <property type="protein sequence ID" value="ENSMMDP00005032650.1"/>
    <property type="gene ID" value="ENSMMDG00005015385.1"/>
</dbReference>